<organism evidence="1 2">
    <name type="scientific">Lasiodiplodia mahajangana</name>
    <dbReference type="NCBI Taxonomy" id="1108764"/>
    <lineage>
        <taxon>Eukaryota</taxon>
        <taxon>Fungi</taxon>
        <taxon>Dikarya</taxon>
        <taxon>Ascomycota</taxon>
        <taxon>Pezizomycotina</taxon>
        <taxon>Dothideomycetes</taxon>
        <taxon>Dothideomycetes incertae sedis</taxon>
        <taxon>Botryosphaeriales</taxon>
        <taxon>Botryosphaeriaceae</taxon>
        <taxon>Lasiodiplodia</taxon>
    </lineage>
</organism>
<gene>
    <name evidence="1" type="ORF">O1611_g160</name>
</gene>
<dbReference type="EMBL" id="JAPUUL010000012">
    <property type="protein sequence ID" value="KAJ8133451.1"/>
    <property type="molecule type" value="Genomic_DNA"/>
</dbReference>
<evidence type="ECO:0000313" key="2">
    <source>
        <dbReference type="Proteomes" id="UP001153332"/>
    </source>
</evidence>
<name>A0ACC2K166_9PEZI</name>
<proteinExistence type="predicted"/>
<evidence type="ECO:0000313" key="1">
    <source>
        <dbReference type="EMBL" id="KAJ8133451.1"/>
    </source>
</evidence>
<reference evidence="1" key="1">
    <citation type="submission" date="2022-12" db="EMBL/GenBank/DDBJ databases">
        <title>Genome Sequence of Lasiodiplodia mahajangana.</title>
        <authorList>
            <person name="Buettner E."/>
        </authorList>
    </citation>
    <scope>NUCLEOTIDE SEQUENCE</scope>
    <source>
        <strain evidence="1">VT137</strain>
    </source>
</reference>
<protein>
    <submittedName>
        <fullName evidence="1">Uncharacterized protein</fullName>
    </submittedName>
</protein>
<sequence>MSNGTEGAAGLIVPAASSSQGSRAECNMHISRSHSYYTTVRSYAYVQAEMLRLENAAQNDSIMQALARVAAEGGKFQDAEPGSRESLIEAARSLLAAAESPVESLLWSVWTLVWVVFEG</sequence>
<keyword evidence="2" id="KW-1185">Reference proteome</keyword>
<comment type="caution">
    <text evidence="1">The sequence shown here is derived from an EMBL/GenBank/DDBJ whole genome shotgun (WGS) entry which is preliminary data.</text>
</comment>
<accession>A0ACC2K166</accession>
<dbReference type="Proteomes" id="UP001153332">
    <property type="component" value="Unassembled WGS sequence"/>
</dbReference>